<evidence type="ECO:0000313" key="2">
    <source>
        <dbReference type="Proteomes" id="UP001175353"/>
    </source>
</evidence>
<gene>
    <name evidence="1" type="ORF">LTR91_022607</name>
</gene>
<evidence type="ECO:0000313" key="1">
    <source>
        <dbReference type="EMBL" id="KAK0955965.1"/>
    </source>
</evidence>
<protein>
    <submittedName>
        <fullName evidence="1">Uncharacterized protein</fullName>
    </submittedName>
</protein>
<dbReference type="Proteomes" id="UP001175353">
    <property type="component" value="Unassembled WGS sequence"/>
</dbReference>
<sequence length="516" mass="57939">MEEGKVCWTESEPQTSAVRRDALLYHQESIDELDLFITDMTISDLPQEILSDILLIATKANEAEGESYTYGLTQAPLPLQKSKLSKYVRGPLTGESLRWDATNSIRQVCTQWHEWALGYNLEHVLERTWRGSERWAELTVRRRKYSIYELIDNPSGYAVYRDPYGSLKSTDRLFTSSPSAAGHVRRLWFNGLYAAETDRLILSIVANCPELQYLSVPWTILRRATAQDWVDLLNVGKVGRTPLHSLELNAVCLPQDQAVALESDRTINPLKDTRVNLSSLKRLKIFGNTLHKPVCDTDLQLMARTATNLECLDITNLSTITVAGMLALVKASHETLQVLEHSPRSDDGFYHPHPGRLETGEHICELLASLPRMRDLSISVPSMCADLFTNHEVKWTGELQVRATDLCACSLGTKAEKLRSVLSALRDIIAAKRRMHHELSAQLFFAGCIFEPEKKQVHGDFALAELGSSGRWPLDARSSTLGPYGQSGTYGKDEGLWDAVGEEEYLLAVEKGWIVL</sequence>
<name>A0AAN6H5N7_9PEZI</name>
<dbReference type="AlphaFoldDB" id="A0AAN6H5N7"/>
<comment type="caution">
    <text evidence="1">The sequence shown here is derived from an EMBL/GenBank/DDBJ whole genome shotgun (WGS) entry which is preliminary data.</text>
</comment>
<accession>A0AAN6H5N7</accession>
<reference evidence="1" key="1">
    <citation type="submission" date="2023-06" db="EMBL/GenBank/DDBJ databases">
        <title>Black Yeasts Isolated from many extreme environments.</title>
        <authorList>
            <person name="Coleine C."/>
            <person name="Stajich J.E."/>
            <person name="Selbmann L."/>
        </authorList>
    </citation>
    <scope>NUCLEOTIDE SEQUENCE</scope>
    <source>
        <strain evidence="1">CCFEE 5200</strain>
    </source>
</reference>
<organism evidence="1 2">
    <name type="scientific">Friedmanniomyces endolithicus</name>
    <dbReference type="NCBI Taxonomy" id="329885"/>
    <lineage>
        <taxon>Eukaryota</taxon>
        <taxon>Fungi</taxon>
        <taxon>Dikarya</taxon>
        <taxon>Ascomycota</taxon>
        <taxon>Pezizomycotina</taxon>
        <taxon>Dothideomycetes</taxon>
        <taxon>Dothideomycetidae</taxon>
        <taxon>Mycosphaerellales</taxon>
        <taxon>Teratosphaeriaceae</taxon>
        <taxon>Friedmanniomyces</taxon>
    </lineage>
</organism>
<dbReference type="SUPFAM" id="SSF52047">
    <property type="entry name" value="RNI-like"/>
    <property type="match status" value="1"/>
</dbReference>
<proteinExistence type="predicted"/>
<dbReference type="InterPro" id="IPR032675">
    <property type="entry name" value="LRR_dom_sf"/>
</dbReference>
<dbReference type="Gene3D" id="3.80.10.10">
    <property type="entry name" value="Ribonuclease Inhibitor"/>
    <property type="match status" value="1"/>
</dbReference>
<dbReference type="EMBL" id="JAUJLE010000451">
    <property type="protein sequence ID" value="KAK0955965.1"/>
    <property type="molecule type" value="Genomic_DNA"/>
</dbReference>
<keyword evidence="2" id="KW-1185">Reference proteome</keyword>